<proteinExistence type="predicted"/>
<gene>
    <name evidence="1" type="ORF">CLEP1334_LOCUS10429</name>
</gene>
<evidence type="ECO:0000313" key="1">
    <source>
        <dbReference type="EMBL" id="CAD8535149.1"/>
    </source>
</evidence>
<dbReference type="PANTHER" id="PTHR13132:SF29">
    <property type="entry name" value="ALPHA-(1,6)-FUCOSYLTRANSFERASE"/>
    <property type="match status" value="1"/>
</dbReference>
<sequence length="432" mass="46523">MSASSCWTSLLESRATQLLPRPPSSAPHDALPWQPSYERLSLLLNDSVPSSPRSCHENCIISVDLPGATAGIGSTLAQLAGVLSSVWLSGGTFQLKNAASFVWADKHACAAAGAGEGFECMFAPLGDAPPGCGAALHATSSQFVVDTLSEPFMRCVMDVGTLRPKQAQHCADTSCPQPGDGAPSDSALRRICPRVQHLQRRGSYRLSMQHVARPSAFFRAWLGAQYAAFWTGEGRLVLKRGLERASLLAVHIRWGDKIIEAELVPAEAYLRAVLALVRKHAISRPVVFVSSEDAAAIQAFESAVAHSSEAAAHHLELISHRYVRPSYGCGQAGKTRAELLAGMENPSWTQRAARFNWGHLRSRNSSKGCLSIGESMRHVRKHNSQPLGFLAMLNLYLSLEAAHVVCGPASSNWCTLLRTLADTDSVVILGSR</sequence>
<name>A0A7S0IY40_9EUKA</name>
<dbReference type="PANTHER" id="PTHR13132">
    <property type="entry name" value="ALPHA- 1,6 -FUCOSYLTRANSFERASE"/>
    <property type="match status" value="1"/>
</dbReference>
<dbReference type="EMBL" id="HBER01020613">
    <property type="protein sequence ID" value="CAD8535149.1"/>
    <property type="molecule type" value="Transcribed_RNA"/>
</dbReference>
<dbReference type="GO" id="GO:0006487">
    <property type="term" value="P:protein N-linked glycosylation"/>
    <property type="evidence" value="ECO:0007669"/>
    <property type="project" value="TreeGrafter"/>
</dbReference>
<organism evidence="1">
    <name type="scientific">Calcidiscus leptoporus</name>
    <dbReference type="NCBI Taxonomy" id="127549"/>
    <lineage>
        <taxon>Eukaryota</taxon>
        <taxon>Haptista</taxon>
        <taxon>Haptophyta</taxon>
        <taxon>Prymnesiophyceae</taxon>
        <taxon>Coccolithales</taxon>
        <taxon>Calcidiscaceae</taxon>
        <taxon>Calcidiscus</taxon>
    </lineage>
</organism>
<dbReference type="AlphaFoldDB" id="A0A7S0IY40"/>
<protein>
    <submittedName>
        <fullName evidence="1">Uncharacterized protein</fullName>
    </submittedName>
</protein>
<accession>A0A7S0IY40</accession>
<dbReference type="GO" id="GO:0046921">
    <property type="term" value="F:alpha-(1-&gt;6)-fucosyltransferase activity"/>
    <property type="evidence" value="ECO:0007669"/>
    <property type="project" value="TreeGrafter"/>
</dbReference>
<reference evidence="1" key="1">
    <citation type="submission" date="2021-01" db="EMBL/GenBank/DDBJ databases">
        <authorList>
            <person name="Corre E."/>
            <person name="Pelletier E."/>
            <person name="Niang G."/>
            <person name="Scheremetjew M."/>
            <person name="Finn R."/>
            <person name="Kale V."/>
            <person name="Holt S."/>
            <person name="Cochrane G."/>
            <person name="Meng A."/>
            <person name="Brown T."/>
            <person name="Cohen L."/>
        </authorList>
    </citation>
    <scope>NUCLEOTIDE SEQUENCE</scope>
    <source>
        <strain evidence="1">RCC1130</strain>
    </source>
</reference>